<evidence type="ECO:0000256" key="1">
    <source>
        <dbReference type="PROSITE-ProRule" id="PRU01282"/>
    </source>
</evidence>
<dbReference type="Pfam" id="PF03960">
    <property type="entry name" value="ArsC"/>
    <property type="match status" value="1"/>
</dbReference>
<name>A0A9X3XL65_9CLOT</name>
<dbReference type="AlphaFoldDB" id="A0A9X3XL65"/>
<reference evidence="2" key="1">
    <citation type="submission" date="2022-05" db="EMBL/GenBank/DDBJ databases">
        <title>Draft genome sequence of Clostridium tertium strain CP3 isolated from Peru.</title>
        <authorList>
            <person name="Hurtado R."/>
            <person name="Lima L."/>
            <person name="Sousa T."/>
            <person name="Jaiswal A.K."/>
            <person name="Tiwari S."/>
            <person name="Maturrano L."/>
            <person name="Brenig B."/>
            <person name="Azevedo V."/>
        </authorList>
    </citation>
    <scope>NUCLEOTIDE SEQUENCE</scope>
    <source>
        <strain evidence="2">CP3</strain>
    </source>
</reference>
<dbReference type="PANTHER" id="PTHR30041">
    <property type="entry name" value="ARSENATE REDUCTASE"/>
    <property type="match status" value="1"/>
</dbReference>
<dbReference type="Gene3D" id="3.40.30.10">
    <property type="entry name" value="Glutaredoxin"/>
    <property type="match status" value="1"/>
</dbReference>
<dbReference type="RefSeq" id="WP_008678458.1">
    <property type="nucleotide sequence ID" value="NZ_CABKOG010000003.1"/>
</dbReference>
<evidence type="ECO:0000313" key="2">
    <source>
        <dbReference type="EMBL" id="MDC4239042.1"/>
    </source>
</evidence>
<dbReference type="InterPro" id="IPR036249">
    <property type="entry name" value="Thioredoxin-like_sf"/>
</dbReference>
<comment type="similarity">
    <text evidence="1">Belongs to the ArsC family.</text>
</comment>
<gene>
    <name evidence="2" type="ORF">NE398_02500</name>
</gene>
<evidence type="ECO:0000313" key="3">
    <source>
        <dbReference type="Proteomes" id="UP001141183"/>
    </source>
</evidence>
<dbReference type="PROSITE" id="PS51353">
    <property type="entry name" value="ARSC"/>
    <property type="match status" value="1"/>
</dbReference>
<protein>
    <submittedName>
        <fullName evidence="2">Arsenate reductase family protein</fullName>
    </submittedName>
</protein>
<proteinExistence type="inferred from homology"/>
<dbReference type="InterPro" id="IPR006660">
    <property type="entry name" value="Arsenate_reductase-like"/>
</dbReference>
<organism evidence="2 3">
    <name type="scientific">Clostridium tertium</name>
    <dbReference type="NCBI Taxonomy" id="1559"/>
    <lineage>
        <taxon>Bacteria</taxon>
        <taxon>Bacillati</taxon>
        <taxon>Bacillota</taxon>
        <taxon>Clostridia</taxon>
        <taxon>Eubacteriales</taxon>
        <taxon>Clostridiaceae</taxon>
        <taxon>Clostridium</taxon>
    </lineage>
</organism>
<sequence>MNIQVFGRKKCFDTKKAERYFKERKINFQFIDIDIKGLSKGELNSVKRNISINELINQSSKEYKNLNLDKIRSNDMKEEILLKNPKLFNSPIVRNGNTATLGYKKEIWDLWE</sequence>
<accession>A0A9X3XL65</accession>
<keyword evidence="3" id="KW-1185">Reference proteome</keyword>
<dbReference type="CDD" id="cd02977">
    <property type="entry name" value="ArsC_family"/>
    <property type="match status" value="1"/>
</dbReference>
<dbReference type="PANTHER" id="PTHR30041:SF8">
    <property type="entry name" value="PROTEIN YFFB"/>
    <property type="match status" value="1"/>
</dbReference>
<dbReference type="Proteomes" id="UP001141183">
    <property type="component" value="Unassembled WGS sequence"/>
</dbReference>
<comment type="caution">
    <text evidence="2">The sequence shown here is derived from an EMBL/GenBank/DDBJ whole genome shotgun (WGS) entry which is preliminary data.</text>
</comment>
<dbReference type="EMBL" id="JAMRYU010000002">
    <property type="protein sequence ID" value="MDC4239042.1"/>
    <property type="molecule type" value="Genomic_DNA"/>
</dbReference>
<dbReference type="SUPFAM" id="SSF52833">
    <property type="entry name" value="Thioredoxin-like"/>
    <property type="match status" value="1"/>
</dbReference>